<accession>A0A328BRR4</accession>
<dbReference type="RefSeq" id="WP_111476479.1">
    <property type="nucleotide sequence ID" value="NZ_QHKM01000001.1"/>
</dbReference>
<keyword evidence="1" id="KW-0812">Transmembrane</keyword>
<keyword evidence="1" id="KW-1133">Transmembrane helix</keyword>
<feature type="transmembrane region" description="Helical" evidence="1">
    <location>
        <begin position="415"/>
        <end position="433"/>
    </location>
</feature>
<dbReference type="GO" id="GO:0005886">
    <property type="term" value="C:plasma membrane"/>
    <property type="evidence" value="ECO:0007669"/>
    <property type="project" value="UniProtKB-SubCell"/>
</dbReference>
<dbReference type="Proteomes" id="UP000248553">
    <property type="component" value="Unassembled WGS sequence"/>
</dbReference>
<feature type="transmembrane region" description="Helical" evidence="1">
    <location>
        <begin position="357"/>
        <end position="377"/>
    </location>
</feature>
<feature type="transmembrane region" description="Helical" evidence="1">
    <location>
        <begin position="193"/>
        <end position="226"/>
    </location>
</feature>
<dbReference type="OrthoDB" id="1491846at2"/>
<dbReference type="EMBL" id="QHKM01000001">
    <property type="protein sequence ID" value="RAK69743.1"/>
    <property type="molecule type" value="Genomic_DNA"/>
</dbReference>
<protein>
    <recommendedName>
        <fullName evidence="4">DUF2029 domain-containing protein</fullName>
    </recommendedName>
</protein>
<keyword evidence="3" id="KW-1185">Reference proteome</keyword>
<feature type="transmembrane region" description="Helical" evidence="1">
    <location>
        <begin position="35"/>
        <end position="53"/>
    </location>
</feature>
<feature type="transmembrane region" description="Helical" evidence="1">
    <location>
        <begin position="232"/>
        <end position="255"/>
    </location>
</feature>
<organism evidence="2 3">
    <name type="scientific">Hymenobacter edaphi</name>
    <dbReference type="NCBI Taxonomy" id="2211146"/>
    <lineage>
        <taxon>Bacteria</taxon>
        <taxon>Pseudomonadati</taxon>
        <taxon>Bacteroidota</taxon>
        <taxon>Cytophagia</taxon>
        <taxon>Cytophagales</taxon>
        <taxon>Hymenobacteraceae</taxon>
        <taxon>Hymenobacter</taxon>
    </lineage>
</organism>
<gene>
    <name evidence="2" type="ORF">DLM85_02505</name>
</gene>
<keyword evidence="1" id="KW-0472">Membrane</keyword>
<evidence type="ECO:0008006" key="4">
    <source>
        <dbReference type="Google" id="ProtNLM"/>
    </source>
</evidence>
<evidence type="ECO:0000313" key="2">
    <source>
        <dbReference type="EMBL" id="RAK69743.1"/>
    </source>
</evidence>
<comment type="caution">
    <text evidence="2">The sequence shown here is derived from an EMBL/GenBank/DDBJ whole genome shotgun (WGS) entry which is preliminary data.</text>
</comment>
<feature type="transmembrane region" description="Helical" evidence="1">
    <location>
        <begin position="267"/>
        <end position="290"/>
    </location>
</feature>
<evidence type="ECO:0000256" key="1">
    <source>
        <dbReference type="SAM" id="Phobius"/>
    </source>
</evidence>
<feature type="transmembrane region" description="Helical" evidence="1">
    <location>
        <begin position="156"/>
        <end position="181"/>
    </location>
</feature>
<name>A0A328BRR4_9BACT</name>
<dbReference type="Pfam" id="PF26314">
    <property type="entry name" value="MptA_B_family"/>
    <property type="match status" value="1"/>
</dbReference>
<reference evidence="3" key="1">
    <citation type="submission" date="2018-05" db="EMBL/GenBank/DDBJ databases">
        <authorList>
            <person name="Nie L."/>
        </authorList>
    </citation>
    <scope>NUCLEOTIDE SEQUENCE [LARGE SCALE GENOMIC DNA]</scope>
    <source>
        <strain evidence="3">NL</strain>
    </source>
</reference>
<feature type="transmembrane region" description="Helical" evidence="1">
    <location>
        <begin position="60"/>
        <end position="78"/>
    </location>
</feature>
<evidence type="ECO:0000313" key="3">
    <source>
        <dbReference type="Proteomes" id="UP000248553"/>
    </source>
</evidence>
<dbReference type="AlphaFoldDB" id="A0A328BRR4"/>
<feature type="transmembrane region" description="Helical" evidence="1">
    <location>
        <begin position="327"/>
        <end position="345"/>
    </location>
</feature>
<dbReference type="GO" id="GO:0016758">
    <property type="term" value="F:hexosyltransferase activity"/>
    <property type="evidence" value="ECO:0007669"/>
    <property type="project" value="InterPro"/>
</dbReference>
<proteinExistence type="predicted"/>
<sequence length="451" mass="49537">MSTRRHPALSAAAALLLVATQLGLAYYTPRAHTPQLLLLFGLGTLAYVALLHYRLPLRAGLLLALLLRLLWLPATPALSDDYHRFRWDGALVAAGQNPFLHRPDEYQAGGGGLTGPLQLTSQLYQHLNSPHYYSVYPPVCQALFGLAVRLFPASELAQIIVLRLALLLAEAATALLLVRLLRRFGQPPERAFLYLLHPLVVTELMGNLHFEAVVISGVLGALWLLTRGRLRWAAGALALGVAAKLTPLLALPLLLRRLSWRHTMLFGLALGAVLAAAFLPFASAALLRNIGRSLDLYFHSFEFNASVYYLLRAIGYRLTGYNEIARLGTGLAAAAALGVLLLMVLEHRPTLATLPRAALLAFTLYYLLATTVHPWYLTPLVALSCFTDWRYPAAWAALATLSYAAYRTAAYQENLGLVALEYLGVLLVALWDWRRSRAASRAEHLMTPAAL</sequence>